<evidence type="ECO:0000313" key="2">
    <source>
        <dbReference type="Proteomes" id="UP001054945"/>
    </source>
</evidence>
<sequence length="147" mass="17082">MLKKKLERPQSTMELEAETTLPRCWTKEVGFPLRDNCRKRAFVVPGLSSEMDPTLQAIRWLFKSILDLQEKQSDVNFLSTTVILHHFIGFNNARATVATIENLIFECFHILRVHQIHNSPFFVFTLSDYDMFGLIKETPDRKGILIV</sequence>
<dbReference type="EMBL" id="BPLR01002859">
    <property type="protein sequence ID" value="GIX78676.1"/>
    <property type="molecule type" value="Genomic_DNA"/>
</dbReference>
<accession>A0AAV4N2P2</accession>
<reference evidence="1 2" key="1">
    <citation type="submission" date="2021-06" db="EMBL/GenBank/DDBJ databases">
        <title>Caerostris extrusa draft genome.</title>
        <authorList>
            <person name="Kono N."/>
            <person name="Arakawa K."/>
        </authorList>
    </citation>
    <scope>NUCLEOTIDE SEQUENCE [LARGE SCALE GENOMIC DNA]</scope>
</reference>
<protein>
    <submittedName>
        <fullName evidence="1">Uncharacterized protein</fullName>
    </submittedName>
</protein>
<comment type="caution">
    <text evidence="1">The sequence shown here is derived from an EMBL/GenBank/DDBJ whole genome shotgun (WGS) entry which is preliminary data.</text>
</comment>
<keyword evidence="2" id="KW-1185">Reference proteome</keyword>
<name>A0AAV4N2P2_CAEEX</name>
<evidence type="ECO:0000313" key="1">
    <source>
        <dbReference type="EMBL" id="GIX78676.1"/>
    </source>
</evidence>
<gene>
    <name evidence="1" type="ORF">CEXT_677741</name>
</gene>
<dbReference type="AlphaFoldDB" id="A0AAV4N2P2"/>
<organism evidence="1 2">
    <name type="scientific">Caerostris extrusa</name>
    <name type="common">Bark spider</name>
    <name type="synonym">Caerostris bankana</name>
    <dbReference type="NCBI Taxonomy" id="172846"/>
    <lineage>
        <taxon>Eukaryota</taxon>
        <taxon>Metazoa</taxon>
        <taxon>Ecdysozoa</taxon>
        <taxon>Arthropoda</taxon>
        <taxon>Chelicerata</taxon>
        <taxon>Arachnida</taxon>
        <taxon>Araneae</taxon>
        <taxon>Araneomorphae</taxon>
        <taxon>Entelegynae</taxon>
        <taxon>Araneoidea</taxon>
        <taxon>Araneidae</taxon>
        <taxon>Caerostris</taxon>
    </lineage>
</organism>
<dbReference type="Proteomes" id="UP001054945">
    <property type="component" value="Unassembled WGS sequence"/>
</dbReference>
<proteinExistence type="predicted"/>